<evidence type="ECO:0000313" key="3">
    <source>
        <dbReference type="EMBL" id="GAF35538.1"/>
    </source>
</evidence>
<sequence>MKRIKKLLFAAALILGLSVQGTALAKTVHHQTSIQNNFLMIQSDTVTTNVGKSVFVTNQPTTAYEWGNQRADYQNPVQIPKNTALTVQQKLPGAKYLVTVPGNPTEMLVEKPSQFSYSYKRVRNNAHEIDKLTQSSLKWAKKLNQKQYRAIRYYTGNGYDVINQALRKSQKKMIKTTRSKISAINNGIHKFKLNAPLTVFRGTSLVGLKKSLADQAIQVGGEYRDPAYSSTTLDRMTALAFSQHVILRINIPKGYHGAYVDPISENRGEKEYLMQAGTKMIITRLQKGYTSFMKHRSNSNQVRKPMSSI</sequence>
<accession>X0P9K9</accession>
<dbReference type="eggNOG" id="COG5585">
    <property type="taxonomic scope" value="Bacteria"/>
</dbReference>
<dbReference type="InterPro" id="IPR003540">
    <property type="entry name" value="ADP-ribosyltransferase"/>
</dbReference>
<name>X0P9K9_9LACO</name>
<evidence type="ECO:0000259" key="2">
    <source>
        <dbReference type="Pfam" id="PF03496"/>
    </source>
</evidence>
<dbReference type="GO" id="GO:0016740">
    <property type="term" value="F:transferase activity"/>
    <property type="evidence" value="ECO:0007669"/>
    <property type="project" value="UniProtKB-KW"/>
</dbReference>
<feature type="domain" description="ADP ribosyltransferase" evidence="2">
    <location>
        <begin position="138"/>
        <end position="287"/>
    </location>
</feature>
<feature type="signal peptide" evidence="1">
    <location>
        <begin position="1"/>
        <end position="25"/>
    </location>
</feature>
<protein>
    <submittedName>
        <fullName evidence="3">Mono-ADP-ribosyltransferase C3</fullName>
    </submittedName>
</protein>
<dbReference type="GO" id="GO:0005576">
    <property type="term" value="C:extracellular region"/>
    <property type="evidence" value="ECO:0007669"/>
    <property type="project" value="InterPro"/>
</dbReference>
<feature type="chain" id="PRO_5004944391" evidence="1">
    <location>
        <begin position="26"/>
        <end position="309"/>
    </location>
</feature>
<proteinExistence type="predicted"/>
<dbReference type="Proteomes" id="UP000019488">
    <property type="component" value="Unassembled WGS sequence"/>
</dbReference>
<evidence type="ECO:0000313" key="4">
    <source>
        <dbReference type="Proteomes" id="UP000019488"/>
    </source>
</evidence>
<organism evidence="3 4">
    <name type="scientific">Lentilactobacillus farraginis DSM 18382 = JCM 14108</name>
    <dbReference type="NCBI Taxonomy" id="1423743"/>
    <lineage>
        <taxon>Bacteria</taxon>
        <taxon>Bacillati</taxon>
        <taxon>Bacillota</taxon>
        <taxon>Bacilli</taxon>
        <taxon>Lactobacillales</taxon>
        <taxon>Lactobacillaceae</taxon>
        <taxon>Lentilactobacillus</taxon>
    </lineage>
</organism>
<keyword evidence="1" id="KW-0732">Signal</keyword>
<reference evidence="3" key="1">
    <citation type="journal article" date="2014" name="Genome Announc.">
        <title>Draft Genome Sequences of Two Lactobacillus Strains, L. farraginis JCM 14108T and L. composti JCM 14202T, Isolated from Compost of Distilled Shochu Residue.</title>
        <authorList>
            <person name="Yuki M."/>
            <person name="Oshima K."/>
            <person name="Suda W."/>
            <person name="Kitahara M."/>
            <person name="Kitamura K."/>
            <person name="Iida T."/>
            <person name="Hattori M."/>
            <person name="Ohkuma M."/>
        </authorList>
    </citation>
    <scope>NUCLEOTIDE SEQUENCE [LARGE SCALE GENOMIC DNA]</scope>
    <source>
        <strain evidence="3">JCM 14108</strain>
    </source>
</reference>
<dbReference type="RefSeq" id="WP_237745682.1">
    <property type="nucleotide sequence ID" value="NZ_BAKI01000002.1"/>
</dbReference>
<dbReference type="PROSITE" id="PS51996">
    <property type="entry name" value="TR_MART"/>
    <property type="match status" value="1"/>
</dbReference>
<dbReference type="EMBL" id="BAKI01000002">
    <property type="protein sequence ID" value="GAF35538.1"/>
    <property type="molecule type" value="Genomic_DNA"/>
</dbReference>
<dbReference type="Pfam" id="PF03496">
    <property type="entry name" value="ADPrib_exo_Tox"/>
    <property type="match status" value="1"/>
</dbReference>
<comment type="caution">
    <text evidence="3">The sequence shown here is derived from an EMBL/GenBank/DDBJ whole genome shotgun (WGS) entry which is preliminary data.</text>
</comment>
<keyword evidence="3" id="KW-0808">Transferase</keyword>
<dbReference type="AlphaFoldDB" id="X0P9K9"/>
<dbReference type="SUPFAM" id="SSF56399">
    <property type="entry name" value="ADP-ribosylation"/>
    <property type="match status" value="1"/>
</dbReference>
<evidence type="ECO:0000256" key="1">
    <source>
        <dbReference type="SAM" id="SignalP"/>
    </source>
</evidence>
<gene>
    <name evidence="3" type="ORF">JCM14108_431</name>
</gene>
<dbReference type="Gene3D" id="3.90.176.10">
    <property type="entry name" value="Toxin ADP-ribosyltransferase, Chain A, domain 1"/>
    <property type="match status" value="1"/>
</dbReference>